<keyword evidence="4 12" id="KW-0812">Transmembrane</keyword>
<evidence type="ECO:0000259" key="14">
    <source>
        <dbReference type="PROSITE" id="PS50262"/>
    </source>
</evidence>
<evidence type="ECO:0000256" key="1">
    <source>
        <dbReference type="ARBA" id="ARBA00004651"/>
    </source>
</evidence>
<feature type="transmembrane region" description="Helical" evidence="13">
    <location>
        <begin position="231"/>
        <end position="252"/>
    </location>
</feature>
<feature type="transmembrane region" description="Helical" evidence="13">
    <location>
        <begin position="31"/>
        <end position="56"/>
    </location>
</feature>
<dbReference type="GO" id="GO:0060326">
    <property type="term" value="P:cell chemotaxis"/>
    <property type="evidence" value="ECO:0007669"/>
    <property type="project" value="TreeGrafter"/>
</dbReference>
<dbReference type="PRINTS" id="PR00657">
    <property type="entry name" value="CCCHEMOKINER"/>
</dbReference>
<feature type="transmembrane region" description="Helical" evidence="13">
    <location>
        <begin position="264"/>
        <end position="290"/>
    </location>
</feature>
<gene>
    <name evidence="15" type="primary">CXCR6</name>
</gene>
<dbReference type="InterPro" id="IPR002235">
    <property type="entry name" value="Chemokine_CXCR6"/>
</dbReference>
<dbReference type="PRINTS" id="PR01105">
    <property type="entry name" value="CXCCHMKINER6"/>
</dbReference>
<dbReference type="InterPro" id="IPR000276">
    <property type="entry name" value="GPCR_Rhodpsn"/>
</dbReference>
<feature type="transmembrane region" description="Helical" evidence="13">
    <location>
        <begin position="108"/>
        <end position="128"/>
    </location>
</feature>
<evidence type="ECO:0000313" key="16">
    <source>
        <dbReference type="Proteomes" id="UP000314987"/>
    </source>
</evidence>
<dbReference type="SUPFAM" id="SSF81321">
    <property type="entry name" value="Family A G protein-coupled receptor-like"/>
    <property type="match status" value="1"/>
</dbReference>
<feature type="domain" description="G-protein coupled receptors family 1 profile" evidence="14">
    <location>
        <begin position="47"/>
        <end position="287"/>
    </location>
</feature>
<keyword evidence="3" id="KW-1003">Cell membrane</keyword>
<dbReference type="GO" id="GO:0006955">
    <property type="term" value="P:immune response"/>
    <property type="evidence" value="ECO:0007669"/>
    <property type="project" value="TreeGrafter"/>
</dbReference>
<dbReference type="GO" id="GO:0016493">
    <property type="term" value="F:C-C chemokine receptor activity"/>
    <property type="evidence" value="ECO:0007669"/>
    <property type="project" value="TreeGrafter"/>
</dbReference>
<dbReference type="AlphaFoldDB" id="A0A4X2M5C6"/>
<dbReference type="PRINTS" id="PR00237">
    <property type="entry name" value="GPCRRHODOPSN"/>
</dbReference>
<keyword evidence="6 12" id="KW-0297">G-protein coupled receptor</keyword>
<evidence type="ECO:0000313" key="15">
    <source>
        <dbReference type="Ensembl" id="ENSVURP00010028572.1"/>
    </source>
</evidence>
<dbReference type="Gene3D" id="1.20.1070.10">
    <property type="entry name" value="Rhodopsin 7-helix transmembrane proteins"/>
    <property type="match status" value="1"/>
</dbReference>
<evidence type="ECO:0000256" key="2">
    <source>
        <dbReference type="ARBA" id="ARBA00019717"/>
    </source>
</evidence>
<evidence type="ECO:0000256" key="6">
    <source>
        <dbReference type="ARBA" id="ARBA00023040"/>
    </source>
</evidence>
<reference evidence="16" key="1">
    <citation type="submission" date="2018-12" db="EMBL/GenBank/DDBJ databases">
        <authorList>
            <person name="Yazar S."/>
        </authorList>
    </citation>
    <scope>NUCLEOTIDE SEQUENCE [LARGE SCALE GENOMIC DNA]</scope>
</reference>
<feature type="transmembrane region" description="Helical" evidence="13">
    <location>
        <begin position="68"/>
        <end position="88"/>
    </location>
</feature>
<dbReference type="InterPro" id="IPR017452">
    <property type="entry name" value="GPCR_Rhodpsn_7TM"/>
</dbReference>
<dbReference type="PROSITE" id="PS00237">
    <property type="entry name" value="G_PROTEIN_RECEP_F1_1"/>
    <property type="match status" value="1"/>
</dbReference>
<dbReference type="PROSITE" id="PS50262">
    <property type="entry name" value="G_PROTEIN_RECEP_F1_2"/>
    <property type="match status" value="1"/>
</dbReference>
<dbReference type="GO" id="GO:0015026">
    <property type="term" value="F:coreceptor activity"/>
    <property type="evidence" value="ECO:0007669"/>
    <property type="project" value="InterPro"/>
</dbReference>
<accession>A0A4X2M5C6</accession>
<evidence type="ECO:0000256" key="12">
    <source>
        <dbReference type="RuleBase" id="RU000688"/>
    </source>
</evidence>
<dbReference type="GO" id="GO:0006954">
    <property type="term" value="P:inflammatory response"/>
    <property type="evidence" value="ECO:0007669"/>
    <property type="project" value="InterPro"/>
</dbReference>
<dbReference type="PANTHER" id="PTHR10489">
    <property type="entry name" value="CELL ADHESION MOLECULE"/>
    <property type="match status" value="1"/>
</dbReference>
<keyword evidence="8" id="KW-1015">Disulfide bond</keyword>
<dbReference type="RefSeq" id="XP_027728004.1">
    <property type="nucleotide sequence ID" value="XM_027872203.1"/>
</dbReference>
<dbReference type="PANTHER" id="PTHR10489:SF705">
    <property type="entry name" value="C-X-C CHEMOKINE RECEPTOR TYPE 6"/>
    <property type="match status" value="1"/>
</dbReference>
<organism evidence="15 16">
    <name type="scientific">Vombatus ursinus</name>
    <name type="common">Common wombat</name>
    <dbReference type="NCBI Taxonomy" id="29139"/>
    <lineage>
        <taxon>Eukaryota</taxon>
        <taxon>Metazoa</taxon>
        <taxon>Chordata</taxon>
        <taxon>Craniata</taxon>
        <taxon>Vertebrata</taxon>
        <taxon>Euteleostomi</taxon>
        <taxon>Mammalia</taxon>
        <taxon>Metatheria</taxon>
        <taxon>Diprotodontia</taxon>
        <taxon>Vombatidae</taxon>
        <taxon>Vombatus</taxon>
    </lineage>
</organism>
<keyword evidence="16" id="KW-1185">Reference proteome</keyword>
<dbReference type="GeneTree" id="ENSGT01030000234667"/>
<proteinExistence type="inferred from homology"/>
<dbReference type="GeneID" id="114050476"/>
<dbReference type="GO" id="GO:0016494">
    <property type="term" value="F:C-X-C chemokine receptor activity"/>
    <property type="evidence" value="ECO:0007669"/>
    <property type="project" value="InterPro"/>
</dbReference>
<evidence type="ECO:0000256" key="13">
    <source>
        <dbReference type="SAM" id="Phobius"/>
    </source>
</evidence>
<dbReference type="FunFam" id="1.20.1070.10:FF:000035">
    <property type="entry name" value="C-C chemokine receptor type 6"/>
    <property type="match status" value="1"/>
</dbReference>
<keyword evidence="10" id="KW-0325">Glycoprotein</keyword>
<evidence type="ECO:0000256" key="7">
    <source>
        <dbReference type="ARBA" id="ARBA00023136"/>
    </source>
</evidence>
<reference evidence="15" key="2">
    <citation type="submission" date="2025-08" db="UniProtKB">
        <authorList>
            <consortium name="Ensembl"/>
        </authorList>
    </citation>
    <scope>IDENTIFICATION</scope>
</reference>
<evidence type="ECO:0000256" key="9">
    <source>
        <dbReference type="ARBA" id="ARBA00023170"/>
    </source>
</evidence>
<dbReference type="GO" id="GO:0007204">
    <property type="term" value="P:positive regulation of cytosolic calcium ion concentration"/>
    <property type="evidence" value="ECO:0007669"/>
    <property type="project" value="TreeGrafter"/>
</dbReference>
<dbReference type="GO" id="GO:0009897">
    <property type="term" value="C:external side of plasma membrane"/>
    <property type="evidence" value="ECO:0007669"/>
    <property type="project" value="TreeGrafter"/>
</dbReference>
<protein>
    <recommendedName>
        <fullName evidence="2">C-X-C chemokine receptor type 6</fullName>
    </recommendedName>
</protein>
<evidence type="ECO:0000256" key="10">
    <source>
        <dbReference type="ARBA" id="ARBA00023180"/>
    </source>
</evidence>
<dbReference type="Pfam" id="PF00001">
    <property type="entry name" value="7tm_1"/>
    <property type="match status" value="1"/>
</dbReference>
<dbReference type="STRING" id="29139.ENSVURP00010028572"/>
<keyword evidence="11 12" id="KW-0807">Transducer</keyword>
<feature type="transmembrane region" description="Helical" evidence="13">
    <location>
        <begin position="186"/>
        <end position="210"/>
    </location>
</feature>
<keyword evidence="7 13" id="KW-0472">Membrane</keyword>
<evidence type="ECO:0000256" key="4">
    <source>
        <dbReference type="ARBA" id="ARBA00022692"/>
    </source>
</evidence>
<dbReference type="InterPro" id="IPR050119">
    <property type="entry name" value="CCR1-9-like"/>
</dbReference>
<name>A0A4X2M5C6_VOMUR</name>
<dbReference type="GO" id="GO:0019957">
    <property type="term" value="F:C-C chemokine binding"/>
    <property type="evidence" value="ECO:0007669"/>
    <property type="project" value="TreeGrafter"/>
</dbReference>
<dbReference type="GO" id="GO:0019722">
    <property type="term" value="P:calcium-mediated signaling"/>
    <property type="evidence" value="ECO:0007669"/>
    <property type="project" value="TreeGrafter"/>
</dbReference>
<keyword evidence="9 12" id="KW-0675">Receptor</keyword>
<dbReference type="Ensembl" id="ENSVURT00010032553.1">
    <property type="protein sequence ID" value="ENSVURP00010028572.1"/>
    <property type="gene ID" value="ENSVURG00010021868.1"/>
</dbReference>
<keyword evidence="5 13" id="KW-1133">Transmembrane helix</keyword>
<comment type="similarity">
    <text evidence="12">Belongs to the G-protein coupled receptor 1 family.</text>
</comment>
<comment type="subcellular location">
    <subcellularLocation>
        <location evidence="1">Cell membrane</location>
        <topology evidence="1">Multi-pass membrane protein</topology>
    </subcellularLocation>
</comment>
<evidence type="ECO:0000256" key="3">
    <source>
        <dbReference type="ARBA" id="ARBA00022475"/>
    </source>
</evidence>
<dbReference type="Proteomes" id="UP000314987">
    <property type="component" value="Unassembled WGS sequence"/>
</dbReference>
<evidence type="ECO:0000256" key="8">
    <source>
        <dbReference type="ARBA" id="ARBA00023157"/>
    </source>
</evidence>
<sequence length="341" mass="39238">MEDYEYNPDVWTSLENISKEEHENFLKFSKIFLPITYLLVFSFGLVGNCLVLAVYIFCQKAKSLTDQLLLNLPIGDLLFICTLPFWAYATIHEWVFGQVTCKIVLGMYTLNFYTSMLFLTCITIDRFVAVVQATKTHNYQAKRMTIRKILYVTIWVVSLLVSIPQFKFARVSQNNKQVCHNEEEEISTVVLAIQMTIGFFLPLTAMIICYSVIIKTLIHAKGFQKHKSLKIIFLVVAVFVMTQLPFNLIKLIRTTSWEYDTDPHFHYALVITEAIAYLRACLNPVLYAFVGVKFRKNFWKLMKALKCPYAAGKISQYQASDEASKSFVASNNAQATSMYQL</sequence>
<evidence type="ECO:0000256" key="5">
    <source>
        <dbReference type="ARBA" id="ARBA00022989"/>
    </source>
</evidence>
<dbReference type="InterPro" id="IPR000355">
    <property type="entry name" value="Chemokine_rcpt"/>
</dbReference>
<reference evidence="15" key="3">
    <citation type="submission" date="2025-09" db="UniProtKB">
        <authorList>
            <consortium name="Ensembl"/>
        </authorList>
    </citation>
    <scope>IDENTIFICATION</scope>
</reference>
<feature type="transmembrane region" description="Helical" evidence="13">
    <location>
        <begin position="149"/>
        <end position="166"/>
    </location>
</feature>
<dbReference type="CTD" id="10663"/>
<evidence type="ECO:0000256" key="11">
    <source>
        <dbReference type="ARBA" id="ARBA00023224"/>
    </source>
</evidence>
<dbReference type="OMA" id="YASIHEW"/>